<keyword evidence="3 6" id="KW-0812">Transmembrane</keyword>
<feature type="transmembrane region" description="Helical" evidence="6">
    <location>
        <begin position="35"/>
        <end position="66"/>
    </location>
</feature>
<proteinExistence type="inferred from homology"/>
<evidence type="ECO:0000256" key="2">
    <source>
        <dbReference type="ARBA" id="ARBA00009773"/>
    </source>
</evidence>
<comment type="subcellular location">
    <subcellularLocation>
        <location evidence="1">Membrane</location>
        <topology evidence="1">Multi-pass membrane protein</topology>
    </subcellularLocation>
</comment>
<keyword evidence="5 6" id="KW-0472">Membrane</keyword>
<sequence length="95" mass="10545">MVPVSLVPSMHQRFQHKEFAARANPRGGHPYLTGLAIAGGIFCFGVEGALFGPLLLCFFCVLVNLYSGIVQDMPLDDTGRRSSRHLFRRYSSMVD</sequence>
<evidence type="ECO:0000313" key="8">
    <source>
        <dbReference type="Proteomes" id="UP001235939"/>
    </source>
</evidence>
<protein>
    <submittedName>
        <fullName evidence="7">TMEM245</fullName>
    </submittedName>
</protein>
<keyword evidence="8" id="KW-1185">Reference proteome</keyword>
<reference evidence="7 8" key="1">
    <citation type="submission" date="2022-01" db="EMBL/GenBank/DDBJ databases">
        <title>A chromosomal length assembly of Cordylochernes scorpioides.</title>
        <authorList>
            <person name="Zeh D."/>
            <person name="Zeh J."/>
        </authorList>
    </citation>
    <scope>NUCLEOTIDE SEQUENCE [LARGE SCALE GENOMIC DNA]</scope>
    <source>
        <strain evidence="7">IN4F17</strain>
        <tissue evidence="7">Whole Body</tissue>
    </source>
</reference>
<keyword evidence="4 6" id="KW-1133">Transmembrane helix</keyword>
<dbReference type="EMBL" id="CP092868">
    <property type="protein sequence ID" value="UYV69505.1"/>
    <property type="molecule type" value="Genomic_DNA"/>
</dbReference>
<evidence type="ECO:0000256" key="3">
    <source>
        <dbReference type="ARBA" id="ARBA00022692"/>
    </source>
</evidence>
<comment type="similarity">
    <text evidence="2">Belongs to the autoinducer-2 exporter (AI-2E) (TC 2.A.86) family.</text>
</comment>
<dbReference type="InterPro" id="IPR002549">
    <property type="entry name" value="AI-2E-like"/>
</dbReference>
<evidence type="ECO:0000256" key="6">
    <source>
        <dbReference type="SAM" id="Phobius"/>
    </source>
</evidence>
<name>A0ABY6KKY7_9ARAC</name>
<accession>A0ABY6KKY7</accession>
<evidence type="ECO:0000256" key="4">
    <source>
        <dbReference type="ARBA" id="ARBA00022989"/>
    </source>
</evidence>
<organism evidence="7 8">
    <name type="scientific">Cordylochernes scorpioides</name>
    <dbReference type="NCBI Taxonomy" id="51811"/>
    <lineage>
        <taxon>Eukaryota</taxon>
        <taxon>Metazoa</taxon>
        <taxon>Ecdysozoa</taxon>
        <taxon>Arthropoda</taxon>
        <taxon>Chelicerata</taxon>
        <taxon>Arachnida</taxon>
        <taxon>Pseudoscorpiones</taxon>
        <taxon>Cheliferoidea</taxon>
        <taxon>Chernetidae</taxon>
        <taxon>Cordylochernes</taxon>
    </lineage>
</organism>
<dbReference type="PANTHER" id="PTHR21716">
    <property type="entry name" value="TRANSMEMBRANE PROTEIN"/>
    <property type="match status" value="1"/>
</dbReference>
<evidence type="ECO:0000256" key="1">
    <source>
        <dbReference type="ARBA" id="ARBA00004141"/>
    </source>
</evidence>
<gene>
    <name evidence="7" type="ORF">LAZ67_6003841</name>
</gene>
<evidence type="ECO:0000256" key="5">
    <source>
        <dbReference type="ARBA" id="ARBA00023136"/>
    </source>
</evidence>
<evidence type="ECO:0000313" key="7">
    <source>
        <dbReference type="EMBL" id="UYV69505.1"/>
    </source>
</evidence>
<dbReference type="Proteomes" id="UP001235939">
    <property type="component" value="Chromosome 06"/>
</dbReference>
<dbReference type="PANTHER" id="PTHR21716:SF4">
    <property type="entry name" value="TRANSMEMBRANE PROTEIN 245"/>
    <property type="match status" value="1"/>
</dbReference>